<evidence type="ECO:0000256" key="7">
    <source>
        <dbReference type="ARBA" id="ARBA00022989"/>
    </source>
</evidence>
<comment type="caution">
    <text evidence="10">The sequence shown here is derived from an EMBL/GenBank/DDBJ whole genome shotgun (WGS) entry which is preliminary data.</text>
</comment>
<keyword evidence="4 9" id="KW-1003">Cell membrane</keyword>
<reference evidence="11" key="1">
    <citation type="journal article" date="2019" name="Int. J. Syst. Evol. Microbiol.">
        <title>The Global Catalogue of Microorganisms (GCM) 10K type strain sequencing project: providing services to taxonomists for standard genome sequencing and annotation.</title>
        <authorList>
            <consortium name="The Broad Institute Genomics Platform"/>
            <consortium name="The Broad Institute Genome Sequencing Center for Infectious Disease"/>
            <person name="Wu L."/>
            <person name="Ma J."/>
        </authorList>
    </citation>
    <scope>NUCLEOTIDE SEQUENCE [LARGE SCALE GENOMIC DNA]</scope>
    <source>
        <strain evidence="11">CGMCC 1.16275</strain>
    </source>
</reference>
<dbReference type="PANTHER" id="PTHR34308">
    <property type="entry name" value="COBALAMIN BIOSYNTHESIS PROTEIN CBIB"/>
    <property type="match status" value="1"/>
</dbReference>
<dbReference type="RefSeq" id="WP_377359163.1">
    <property type="nucleotide sequence ID" value="NZ_JBHTCM010000010.1"/>
</dbReference>
<feature type="transmembrane region" description="Helical" evidence="9">
    <location>
        <begin position="91"/>
        <end position="108"/>
    </location>
</feature>
<comment type="subcellular location">
    <subcellularLocation>
        <location evidence="1 9">Cell membrane</location>
        <topology evidence="1 9">Multi-pass membrane protein</topology>
    </subcellularLocation>
</comment>
<keyword evidence="11" id="KW-1185">Reference proteome</keyword>
<dbReference type="Proteomes" id="UP001596456">
    <property type="component" value="Unassembled WGS sequence"/>
</dbReference>
<comment type="similarity">
    <text evidence="3 9">Belongs to the CobD/CbiB family.</text>
</comment>
<feature type="transmembrane region" description="Helical" evidence="9">
    <location>
        <begin position="217"/>
        <end position="237"/>
    </location>
</feature>
<evidence type="ECO:0000256" key="4">
    <source>
        <dbReference type="ARBA" id="ARBA00022475"/>
    </source>
</evidence>
<evidence type="ECO:0000256" key="3">
    <source>
        <dbReference type="ARBA" id="ARBA00006263"/>
    </source>
</evidence>
<gene>
    <name evidence="9" type="primary">cobD</name>
    <name evidence="10" type="ORF">ACFQPS_11705</name>
</gene>
<keyword evidence="7 9" id="KW-1133">Transmembrane helix</keyword>
<evidence type="ECO:0000256" key="8">
    <source>
        <dbReference type="ARBA" id="ARBA00023136"/>
    </source>
</evidence>
<protein>
    <recommendedName>
        <fullName evidence="9">Cobalamin biosynthesis protein CobD</fullName>
    </recommendedName>
</protein>
<dbReference type="EMBL" id="JBHTCM010000010">
    <property type="protein sequence ID" value="MFC7333829.1"/>
    <property type="molecule type" value="Genomic_DNA"/>
</dbReference>
<keyword evidence="5 9" id="KW-0169">Cobalamin biosynthesis</keyword>
<feature type="transmembrane region" description="Helical" evidence="9">
    <location>
        <begin position="173"/>
        <end position="197"/>
    </location>
</feature>
<proteinExistence type="inferred from homology"/>
<evidence type="ECO:0000256" key="2">
    <source>
        <dbReference type="ARBA" id="ARBA00004953"/>
    </source>
</evidence>
<organism evidence="10 11">
    <name type="scientific">Rhodocista pekingensis</name>
    <dbReference type="NCBI Taxonomy" id="201185"/>
    <lineage>
        <taxon>Bacteria</taxon>
        <taxon>Pseudomonadati</taxon>
        <taxon>Pseudomonadota</taxon>
        <taxon>Alphaproteobacteria</taxon>
        <taxon>Rhodospirillales</taxon>
        <taxon>Azospirillaceae</taxon>
        <taxon>Rhodocista</taxon>
    </lineage>
</organism>
<comment type="pathway">
    <text evidence="2 9">Cofactor biosynthesis; adenosylcobalamin biosynthesis.</text>
</comment>
<sequence>MLLPLPAGAETLLILLLALLLDAFLGDWRLLNRYIPRPRALAARAGDWLDRRLNRIERSDATRRLRGLITVLFLMLAALVVGTAVTVVARLLPYGWMLELLLVLRCVAVRQPWVGMRGVLDALSGPDASLEAGRSALAEISDRQSWRLDLHGVVRAAAEAGARDLARRVVAPAFWYALLGLPGMLAWTVADALSAAIGHDTPRYADFGAAAARTGRIMGWLPARLTGVLLALSALFVPGAQGLGAVRAMLSTAPGHPARDDAWPVAALAGALDLSLAGPRREGDMVVKEPWLGDGRARAQPADLRPALVLYHVTVMLTGLLAGAAGLALLRFGPVW</sequence>
<feature type="transmembrane region" description="Helical" evidence="9">
    <location>
        <begin position="308"/>
        <end position="330"/>
    </location>
</feature>
<accession>A0ABW2KXT2</accession>
<evidence type="ECO:0000256" key="9">
    <source>
        <dbReference type="HAMAP-Rule" id="MF_00024"/>
    </source>
</evidence>
<keyword evidence="6 9" id="KW-0812">Transmembrane</keyword>
<evidence type="ECO:0000256" key="5">
    <source>
        <dbReference type="ARBA" id="ARBA00022573"/>
    </source>
</evidence>
<dbReference type="PANTHER" id="PTHR34308:SF1">
    <property type="entry name" value="COBALAMIN BIOSYNTHESIS PROTEIN CBIB"/>
    <property type="match status" value="1"/>
</dbReference>
<evidence type="ECO:0000313" key="10">
    <source>
        <dbReference type="EMBL" id="MFC7333829.1"/>
    </source>
</evidence>
<dbReference type="HAMAP" id="MF_00024">
    <property type="entry name" value="CobD_CbiB"/>
    <property type="match status" value="1"/>
</dbReference>
<keyword evidence="8 9" id="KW-0472">Membrane</keyword>
<evidence type="ECO:0000256" key="1">
    <source>
        <dbReference type="ARBA" id="ARBA00004651"/>
    </source>
</evidence>
<comment type="function">
    <text evidence="9">Converts cobyric acid to cobinamide by the addition of aminopropanol on the F carboxylic group.</text>
</comment>
<name>A0ABW2KXT2_9PROT</name>
<dbReference type="InterPro" id="IPR004485">
    <property type="entry name" value="Cobalamin_biosynth_CobD/CbiB"/>
</dbReference>
<evidence type="ECO:0000313" key="11">
    <source>
        <dbReference type="Proteomes" id="UP001596456"/>
    </source>
</evidence>
<feature type="transmembrane region" description="Helical" evidence="9">
    <location>
        <begin position="12"/>
        <end position="31"/>
    </location>
</feature>
<dbReference type="Pfam" id="PF03186">
    <property type="entry name" value="CobD_Cbib"/>
    <property type="match status" value="1"/>
</dbReference>
<feature type="transmembrane region" description="Helical" evidence="9">
    <location>
        <begin position="65"/>
        <end position="85"/>
    </location>
</feature>
<evidence type="ECO:0000256" key="6">
    <source>
        <dbReference type="ARBA" id="ARBA00022692"/>
    </source>
</evidence>